<keyword evidence="3 5" id="KW-0371">Homeobox</keyword>
<protein>
    <recommendedName>
        <fullName evidence="8">Homeobox domain-containing protein</fullName>
    </recommendedName>
</protein>
<keyword evidence="10" id="KW-1185">Reference proteome</keyword>
<feature type="compositionally biased region" description="Polar residues" evidence="7">
    <location>
        <begin position="424"/>
        <end position="440"/>
    </location>
</feature>
<evidence type="ECO:0000313" key="9">
    <source>
        <dbReference type="EMBL" id="OKL62077.1"/>
    </source>
</evidence>
<dbReference type="SUPFAM" id="SSF46689">
    <property type="entry name" value="Homeodomain-like"/>
    <property type="match status" value="1"/>
</dbReference>
<dbReference type="CDD" id="cd00086">
    <property type="entry name" value="homeodomain"/>
    <property type="match status" value="1"/>
</dbReference>
<dbReference type="GeneID" id="31002479"/>
<evidence type="ECO:0000256" key="1">
    <source>
        <dbReference type="ARBA" id="ARBA00004123"/>
    </source>
</evidence>
<dbReference type="Proteomes" id="UP000214365">
    <property type="component" value="Unassembled WGS sequence"/>
</dbReference>
<dbReference type="InterPro" id="IPR009057">
    <property type="entry name" value="Homeodomain-like_sf"/>
</dbReference>
<evidence type="ECO:0000259" key="8">
    <source>
        <dbReference type="PROSITE" id="PS50071"/>
    </source>
</evidence>
<dbReference type="Pfam" id="PF00046">
    <property type="entry name" value="Homeodomain"/>
    <property type="match status" value="1"/>
</dbReference>
<feature type="compositionally biased region" description="Basic and acidic residues" evidence="7">
    <location>
        <begin position="194"/>
        <end position="208"/>
    </location>
</feature>
<dbReference type="InterPro" id="IPR050453">
    <property type="entry name" value="LIM_Homeobox_TF"/>
</dbReference>
<dbReference type="GO" id="GO:0005634">
    <property type="term" value="C:nucleus"/>
    <property type="evidence" value="ECO:0007669"/>
    <property type="project" value="UniProtKB-SubCell"/>
</dbReference>
<keyword evidence="2 5" id="KW-0238">DNA-binding</keyword>
<dbReference type="EMBL" id="LFMY01000003">
    <property type="protein sequence ID" value="OKL62077.1"/>
    <property type="molecule type" value="Genomic_DNA"/>
</dbReference>
<dbReference type="PROSITE" id="PS50071">
    <property type="entry name" value="HOMEOBOX_2"/>
    <property type="match status" value="1"/>
</dbReference>
<dbReference type="OrthoDB" id="6159439at2759"/>
<accession>A0A225B810</accession>
<evidence type="ECO:0000256" key="7">
    <source>
        <dbReference type="SAM" id="MobiDB-lite"/>
    </source>
</evidence>
<feature type="compositionally biased region" description="Low complexity" evidence="7">
    <location>
        <begin position="261"/>
        <end position="282"/>
    </location>
</feature>
<name>A0A225B810_TALAT</name>
<feature type="domain" description="Homeobox" evidence="8">
    <location>
        <begin position="171"/>
        <end position="232"/>
    </location>
</feature>
<comment type="caution">
    <text evidence="9">The sequence shown here is derived from an EMBL/GenBank/DDBJ whole genome shotgun (WGS) entry which is preliminary data.</text>
</comment>
<dbReference type="GO" id="GO:0000977">
    <property type="term" value="F:RNA polymerase II transcription regulatory region sequence-specific DNA binding"/>
    <property type="evidence" value="ECO:0007669"/>
    <property type="project" value="TreeGrafter"/>
</dbReference>
<evidence type="ECO:0000256" key="6">
    <source>
        <dbReference type="RuleBase" id="RU000682"/>
    </source>
</evidence>
<evidence type="ECO:0000256" key="3">
    <source>
        <dbReference type="ARBA" id="ARBA00023155"/>
    </source>
</evidence>
<feature type="compositionally biased region" description="Polar residues" evidence="7">
    <location>
        <begin position="448"/>
        <end position="470"/>
    </location>
</feature>
<dbReference type="PANTHER" id="PTHR24208:SF166">
    <property type="entry name" value="LIM HOMEOBOX TRANSCRIPTION FACTOR 1 ALPHA, ISOFORM B"/>
    <property type="match status" value="1"/>
</dbReference>
<feature type="compositionally biased region" description="Acidic residues" evidence="7">
    <location>
        <begin position="139"/>
        <end position="157"/>
    </location>
</feature>
<feature type="region of interest" description="Disordered" evidence="7">
    <location>
        <begin position="373"/>
        <end position="470"/>
    </location>
</feature>
<dbReference type="PANTHER" id="PTHR24208">
    <property type="entry name" value="LIM/HOMEOBOX PROTEIN LHX"/>
    <property type="match status" value="1"/>
</dbReference>
<reference evidence="9 10" key="1">
    <citation type="submission" date="2015-06" db="EMBL/GenBank/DDBJ databases">
        <title>Talaromyces atroroseus IBT 11181 draft genome.</title>
        <authorList>
            <person name="Rasmussen K.B."/>
            <person name="Rasmussen S."/>
            <person name="Petersen B."/>
            <person name="Sicheritz-Ponten T."/>
            <person name="Mortensen U.H."/>
            <person name="Thrane U."/>
        </authorList>
    </citation>
    <scope>NUCLEOTIDE SEQUENCE [LARGE SCALE GENOMIC DNA]</scope>
    <source>
        <strain evidence="9 10">IBT 11181</strain>
    </source>
</reference>
<evidence type="ECO:0000256" key="2">
    <source>
        <dbReference type="ARBA" id="ARBA00023125"/>
    </source>
</evidence>
<dbReference type="SMART" id="SM00389">
    <property type="entry name" value="HOX"/>
    <property type="match status" value="1"/>
</dbReference>
<evidence type="ECO:0000313" key="10">
    <source>
        <dbReference type="Proteomes" id="UP000214365"/>
    </source>
</evidence>
<comment type="subcellular location">
    <subcellularLocation>
        <location evidence="1 5 6">Nucleus</location>
    </subcellularLocation>
</comment>
<dbReference type="RefSeq" id="XP_020122198.1">
    <property type="nucleotide sequence ID" value="XM_020264797.1"/>
</dbReference>
<dbReference type="STRING" id="1441469.A0A225B810"/>
<evidence type="ECO:0000256" key="5">
    <source>
        <dbReference type="PROSITE-ProRule" id="PRU00108"/>
    </source>
</evidence>
<feature type="region of interest" description="Disordered" evidence="7">
    <location>
        <begin position="30"/>
        <end position="211"/>
    </location>
</feature>
<proteinExistence type="predicted"/>
<dbReference type="InterPro" id="IPR001356">
    <property type="entry name" value="HD"/>
</dbReference>
<evidence type="ECO:0000256" key="4">
    <source>
        <dbReference type="ARBA" id="ARBA00023242"/>
    </source>
</evidence>
<feature type="compositionally biased region" description="Polar residues" evidence="7">
    <location>
        <begin position="111"/>
        <end position="127"/>
    </location>
</feature>
<feature type="region of interest" description="Disordered" evidence="7">
    <location>
        <begin position="232"/>
        <end position="305"/>
    </location>
</feature>
<gene>
    <name evidence="9" type="ORF">UA08_02724</name>
</gene>
<feature type="compositionally biased region" description="Basic and acidic residues" evidence="7">
    <location>
        <begin position="233"/>
        <end position="254"/>
    </location>
</feature>
<organism evidence="9 10">
    <name type="scientific">Talaromyces atroroseus</name>
    <dbReference type="NCBI Taxonomy" id="1441469"/>
    <lineage>
        <taxon>Eukaryota</taxon>
        <taxon>Fungi</taxon>
        <taxon>Dikarya</taxon>
        <taxon>Ascomycota</taxon>
        <taxon>Pezizomycotina</taxon>
        <taxon>Eurotiomycetes</taxon>
        <taxon>Eurotiomycetidae</taxon>
        <taxon>Eurotiales</taxon>
        <taxon>Trichocomaceae</taxon>
        <taxon>Talaromyces</taxon>
        <taxon>Talaromyces sect. Trachyspermi</taxon>
    </lineage>
</organism>
<keyword evidence="4 5" id="KW-0539">Nucleus</keyword>
<dbReference type="GO" id="GO:0000981">
    <property type="term" value="F:DNA-binding transcription factor activity, RNA polymerase II-specific"/>
    <property type="evidence" value="ECO:0007669"/>
    <property type="project" value="TreeGrafter"/>
</dbReference>
<feature type="compositionally biased region" description="Low complexity" evidence="7">
    <location>
        <begin position="70"/>
        <end position="82"/>
    </location>
</feature>
<feature type="DNA-binding region" description="Homeobox" evidence="5">
    <location>
        <begin position="173"/>
        <end position="233"/>
    </location>
</feature>
<dbReference type="AlphaFoldDB" id="A0A225B810"/>
<dbReference type="Gene3D" id="1.10.10.60">
    <property type="entry name" value="Homeodomain-like"/>
    <property type="match status" value="1"/>
</dbReference>
<sequence length="559" mass="60072">MSMVSVYRSVPSPQSDLYRYSRAPDSIVLRSPGSQGVEESKMGLSTAAPSILAPSIKDSSQPGPGAQREASSSLALPRPAAAQFTTQLPKLENIDPSLKPITHLEVEDAKGQNQVSQTWNGGDSTMSVAAPSSHGPDILGEENDEELAGDLSNGEDADGGHVKSAGDAGDDKKKSKRFRLTHNQTRFLMSEFTRQAHPDASHRERLSREIPGLSPRQVQVWFQNRRAKLKRLTSQDRDRVLKSRALPEHFDRTQMLHQPYNSRPSANTSPTSPTTSRPSFPSGAPKPLAVSNITRNPGEDYPVSPASAASAYGSYVNSPGLAEPFSSASNNPGNAVTAGGASTTFSATHALPRVPGVHSDYNRSHSFSTSYAPGWQPYPSQRLHLPPSDSGIKPENMNSMHRPSASYPGLAGSIPESPYERHSSQASSAGHGTATQSNSPLPGMAYQGGQSQGAQTEQYPASTQDSHDAYTSGNYRHVLTLQTAQLPPPQEYQVSPFTPSYSSSYSFDSFYPYAHDNTSAVSLPASYMRSHTGYESPGGYSYDNNDMNRIATSNLGGAR</sequence>